<evidence type="ECO:0000256" key="3">
    <source>
        <dbReference type="ARBA" id="ARBA00022475"/>
    </source>
</evidence>
<dbReference type="GO" id="GO:1904680">
    <property type="term" value="F:peptide transmembrane transporter activity"/>
    <property type="evidence" value="ECO:0007669"/>
    <property type="project" value="InterPro"/>
</dbReference>
<evidence type="ECO:0000256" key="4">
    <source>
        <dbReference type="ARBA" id="ARBA00022692"/>
    </source>
</evidence>
<evidence type="ECO:0000256" key="1">
    <source>
        <dbReference type="ARBA" id="ARBA00004651"/>
    </source>
</evidence>
<keyword evidence="5" id="KW-0653">Protein transport</keyword>
<dbReference type="Gene3D" id="1.20.1250.20">
    <property type="entry name" value="MFS general substrate transporter like domains"/>
    <property type="match status" value="1"/>
</dbReference>
<feature type="transmembrane region" description="Helical" evidence="8">
    <location>
        <begin position="100"/>
        <end position="117"/>
    </location>
</feature>
<gene>
    <name evidence="10" type="ORF">ENO59_08545</name>
</gene>
<dbReference type="InterPro" id="IPR050171">
    <property type="entry name" value="MFS_Transporters"/>
</dbReference>
<evidence type="ECO:0000313" key="10">
    <source>
        <dbReference type="EMBL" id="HER96548.1"/>
    </source>
</evidence>
<dbReference type="PROSITE" id="PS50850">
    <property type="entry name" value="MFS"/>
    <property type="match status" value="1"/>
</dbReference>
<feature type="transmembrane region" description="Helical" evidence="8">
    <location>
        <begin position="38"/>
        <end position="58"/>
    </location>
</feature>
<keyword evidence="6 8" id="KW-1133">Transmembrane helix</keyword>
<feature type="transmembrane region" description="Helical" evidence="8">
    <location>
        <begin position="471"/>
        <end position="494"/>
    </location>
</feature>
<evidence type="ECO:0000256" key="2">
    <source>
        <dbReference type="ARBA" id="ARBA00022448"/>
    </source>
</evidence>
<keyword evidence="7 8" id="KW-0472">Membrane</keyword>
<proteinExistence type="predicted"/>
<feature type="transmembrane region" description="Helical" evidence="8">
    <location>
        <begin position="299"/>
        <end position="316"/>
    </location>
</feature>
<dbReference type="InterPro" id="IPR020846">
    <property type="entry name" value="MFS_dom"/>
</dbReference>
<dbReference type="EMBL" id="DSGB01000006">
    <property type="protein sequence ID" value="HER96548.1"/>
    <property type="molecule type" value="Genomic_DNA"/>
</dbReference>
<feature type="transmembrane region" description="Helical" evidence="8">
    <location>
        <begin position="70"/>
        <end position="91"/>
    </location>
</feature>
<dbReference type="Pfam" id="PF00854">
    <property type="entry name" value="PTR2"/>
    <property type="match status" value="1"/>
</dbReference>
<feature type="domain" description="Major facilitator superfamily (MFS) profile" evidence="9">
    <location>
        <begin position="28"/>
        <end position="499"/>
    </location>
</feature>
<feature type="transmembrane region" description="Helical" evidence="8">
    <location>
        <begin position="123"/>
        <end position="141"/>
    </location>
</feature>
<feature type="transmembrane region" description="Helical" evidence="8">
    <location>
        <begin position="443"/>
        <end position="465"/>
    </location>
</feature>
<keyword evidence="2" id="KW-0813">Transport</keyword>
<dbReference type="PROSITE" id="PS01022">
    <property type="entry name" value="PTR2_1"/>
    <property type="match status" value="1"/>
</dbReference>
<keyword evidence="4 8" id="KW-0812">Transmembrane</keyword>
<dbReference type="PANTHER" id="PTHR23517:SF15">
    <property type="entry name" value="PROTON-DEPENDENT OLIGOPEPTIDE FAMILY TRANSPORT PROTEIN"/>
    <property type="match status" value="1"/>
</dbReference>
<dbReference type="InterPro" id="IPR018456">
    <property type="entry name" value="PTR2_symporter_CS"/>
</dbReference>
<evidence type="ECO:0000256" key="5">
    <source>
        <dbReference type="ARBA" id="ARBA00022856"/>
    </source>
</evidence>
<organism evidence="10">
    <name type="scientific">Rhodothermus marinus</name>
    <name type="common">Rhodothermus obamensis</name>
    <dbReference type="NCBI Taxonomy" id="29549"/>
    <lineage>
        <taxon>Bacteria</taxon>
        <taxon>Pseudomonadati</taxon>
        <taxon>Rhodothermota</taxon>
        <taxon>Rhodothermia</taxon>
        <taxon>Rhodothermales</taxon>
        <taxon>Rhodothermaceae</taxon>
        <taxon>Rhodothermus</taxon>
    </lineage>
</organism>
<accession>A0A7V2F735</accession>
<dbReference type="InterPro" id="IPR000109">
    <property type="entry name" value="POT_fam"/>
</dbReference>
<protein>
    <submittedName>
        <fullName evidence="10">MFS transporter</fullName>
    </submittedName>
</protein>
<dbReference type="AlphaFoldDB" id="A0A7V2F735"/>
<dbReference type="PANTHER" id="PTHR23517">
    <property type="entry name" value="RESISTANCE PROTEIN MDTM, PUTATIVE-RELATED-RELATED"/>
    <property type="match status" value="1"/>
</dbReference>
<dbReference type="GO" id="GO:0006857">
    <property type="term" value="P:oligopeptide transport"/>
    <property type="evidence" value="ECO:0007669"/>
    <property type="project" value="InterPro"/>
</dbReference>
<feature type="transmembrane region" description="Helical" evidence="8">
    <location>
        <begin position="411"/>
        <end position="431"/>
    </location>
</feature>
<feature type="transmembrane region" description="Helical" evidence="8">
    <location>
        <begin position="348"/>
        <end position="368"/>
    </location>
</feature>
<evidence type="ECO:0000259" key="9">
    <source>
        <dbReference type="PROSITE" id="PS50850"/>
    </source>
</evidence>
<dbReference type="InterPro" id="IPR036259">
    <property type="entry name" value="MFS_trans_sf"/>
</dbReference>
<comment type="subcellular location">
    <subcellularLocation>
        <location evidence="1">Cell membrane</location>
        <topology evidence="1">Multi-pass membrane protein</topology>
    </subcellularLocation>
</comment>
<dbReference type="GO" id="GO:0005886">
    <property type="term" value="C:plasma membrane"/>
    <property type="evidence" value="ECO:0007669"/>
    <property type="project" value="UniProtKB-SubCell"/>
</dbReference>
<comment type="caution">
    <text evidence="10">The sequence shown here is derived from an EMBL/GenBank/DDBJ whole genome shotgun (WGS) entry which is preliminary data.</text>
</comment>
<reference evidence="10" key="1">
    <citation type="journal article" date="2020" name="mSystems">
        <title>Genome- and Community-Level Interaction Insights into Carbon Utilization and Element Cycling Functions of Hydrothermarchaeota in Hydrothermal Sediment.</title>
        <authorList>
            <person name="Zhou Z."/>
            <person name="Liu Y."/>
            <person name="Xu W."/>
            <person name="Pan J."/>
            <person name="Luo Z.H."/>
            <person name="Li M."/>
        </authorList>
    </citation>
    <scope>NUCLEOTIDE SEQUENCE [LARGE SCALE GENOMIC DNA]</scope>
    <source>
        <strain evidence="10">SpSt-143</strain>
    </source>
</reference>
<feature type="transmembrane region" description="Helical" evidence="8">
    <location>
        <begin position="236"/>
        <end position="255"/>
    </location>
</feature>
<name>A0A7V2F735_RHOMR</name>
<sequence length="506" mass="54347">MCASAQKMQAAAATYERGFFGHPRGLATLFFTELWERFSYYGMRALLVLFMTTATTAANPGLGYDVGKAAAIYGLYTFFVYVLSLPGGWLADKLWGQRRAVFVGGVIIAMGHFTMAIPAEPTFFLGLFFIVIGTGLLKPNVSTIVGELYPEGGARRDAGFSIFYMGINIGAVLGPTLCGLLGEGYNWHLGFSLAGVGMVAGLISYKLGEKYLGEAGLFRPEPGEDAAVLARRARRFYTGAAVMAALIVVVGYLIATGHFPIALETLAQSLGVIVVVVTLLFFAYIFFFGGHTALEKRRLGVILWLFVLAALFWSGFEQAGSSLNLFARDLTNRQLGDWEMPASMLQNINPLFIILFAPIFGWLWTWLAQRQANPSIPVKFALGLLGLAAGFFVLSWGAAHATPESPVSPMWLVVTYFLHTCGELCLSPVGLSSVTKLAPRGRVGQMMGVWFIAAALGNLFAGLIAGRLETLAPAALFQSVALITGGAGLVALLASPAVRRLMGQVD</sequence>
<dbReference type="InterPro" id="IPR005279">
    <property type="entry name" value="Dipep/tripep_permease"/>
</dbReference>
<feature type="transmembrane region" description="Helical" evidence="8">
    <location>
        <begin position="162"/>
        <end position="182"/>
    </location>
</feature>
<feature type="transmembrane region" description="Helical" evidence="8">
    <location>
        <begin position="380"/>
        <end position="399"/>
    </location>
</feature>
<evidence type="ECO:0000256" key="7">
    <source>
        <dbReference type="ARBA" id="ARBA00023136"/>
    </source>
</evidence>
<evidence type="ECO:0000256" key="8">
    <source>
        <dbReference type="SAM" id="Phobius"/>
    </source>
</evidence>
<dbReference type="SUPFAM" id="SSF103473">
    <property type="entry name" value="MFS general substrate transporter"/>
    <property type="match status" value="1"/>
</dbReference>
<keyword evidence="3" id="KW-1003">Cell membrane</keyword>
<keyword evidence="5" id="KW-0571">Peptide transport</keyword>
<dbReference type="NCBIfam" id="TIGR00924">
    <property type="entry name" value="yjdL_sub1_fam"/>
    <property type="match status" value="1"/>
</dbReference>
<dbReference type="CDD" id="cd17346">
    <property type="entry name" value="MFS_DtpA_like"/>
    <property type="match status" value="1"/>
</dbReference>
<feature type="transmembrane region" description="Helical" evidence="8">
    <location>
        <begin position="267"/>
        <end position="287"/>
    </location>
</feature>
<feature type="transmembrane region" description="Helical" evidence="8">
    <location>
        <begin position="188"/>
        <end position="205"/>
    </location>
</feature>
<evidence type="ECO:0000256" key="6">
    <source>
        <dbReference type="ARBA" id="ARBA00022989"/>
    </source>
</evidence>